<accession>A0ABX2T393</accession>
<keyword evidence="2" id="KW-1185">Reference proteome</keyword>
<dbReference type="EMBL" id="JABFDB010000001">
    <property type="protein sequence ID" value="NYZ18776.1"/>
    <property type="molecule type" value="Genomic_DNA"/>
</dbReference>
<dbReference type="Proteomes" id="UP000584642">
    <property type="component" value="Unassembled WGS sequence"/>
</dbReference>
<reference evidence="1 2" key="1">
    <citation type="submission" date="2020-05" db="EMBL/GenBank/DDBJ databases">
        <title>Azospirillum oleiclasticum sp. nov, a nitrogen-fixing and heavy crude oil-emulsifying bacterium isolated from the crude oil of Yumen Oilfield.</title>
        <authorList>
            <person name="Wu D."/>
            <person name="Cai M."/>
            <person name="Zhang X."/>
        </authorList>
    </citation>
    <scope>NUCLEOTIDE SEQUENCE [LARGE SCALE GENOMIC DNA]</scope>
    <source>
        <strain evidence="1 2">ROY-1-1-2</strain>
    </source>
</reference>
<evidence type="ECO:0000313" key="2">
    <source>
        <dbReference type="Proteomes" id="UP000584642"/>
    </source>
</evidence>
<comment type="caution">
    <text evidence="1">The sequence shown here is derived from an EMBL/GenBank/DDBJ whole genome shotgun (WGS) entry which is preliminary data.</text>
</comment>
<proteinExistence type="predicted"/>
<evidence type="ECO:0008006" key="3">
    <source>
        <dbReference type="Google" id="ProtNLM"/>
    </source>
</evidence>
<gene>
    <name evidence="1" type="ORF">HND93_03560</name>
</gene>
<organism evidence="1 2">
    <name type="scientific">Azospirillum oleiclasticum</name>
    <dbReference type="NCBI Taxonomy" id="2735135"/>
    <lineage>
        <taxon>Bacteria</taxon>
        <taxon>Pseudomonadati</taxon>
        <taxon>Pseudomonadota</taxon>
        <taxon>Alphaproteobacteria</taxon>
        <taxon>Rhodospirillales</taxon>
        <taxon>Azospirillaceae</taxon>
        <taxon>Azospirillum</taxon>
    </lineage>
</organism>
<sequence>MSTSLHLDRLFDRYINKPHSIARLISISESLPARWNPEQEAQYREEIVCLLTAFLNIVLDQEMAERASAFRGRFTEADICEVKRFVVYVIFLSLPNEDWPQPVIWDSAAGRPMVNHLDNTLEFAEELVLTLLDRRRSGKA</sequence>
<protein>
    <recommendedName>
        <fullName evidence="3">DUF2384 domain-containing protein</fullName>
    </recommendedName>
</protein>
<evidence type="ECO:0000313" key="1">
    <source>
        <dbReference type="EMBL" id="NYZ18776.1"/>
    </source>
</evidence>
<name>A0ABX2T393_9PROT</name>
<dbReference type="RefSeq" id="WP_180280492.1">
    <property type="nucleotide sequence ID" value="NZ_JABFDB010000001.1"/>
</dbReference>